<dbReference type="InterPro" id="IPR011105">
    <property type="entry name" value="Cell_wall_hydrolase_SleB"/>
</dbReference>
<organism evidence="4 5">
    <name type="scientific">Ruminococcus albus SY3</name>
    <dbReference type="NCBI Taxonomy" id="1341156"/>
    <lineage>
        <taxon>Bacteria</taxon>
        <taxon>Bacillati</taxon>
        <taxon>Bacillota</taxon>
        <taxon>Clostridia</taxon>
        <taxon>Eubacteriales</taxon>
        <taxon>Oscillospiraceae</taxon>
        <taxon>Ruminococcus</taxon>
    </lineage>
</organism>
<proteinExistence type="predicted"/>
<dbReference type="Gene3D" id="1.10.101.10">
    <property type="entry name" value="PGBD-like superfamily/PGBD"/>
    <property type="match status" value="1"/>
</dbReference>
<dbReference type="InterPro" id="IPR036366">
    <property type="entry name" value="PGBDSf"/>
</dbReference>
<sequence>MNTTFKKTASVILAFTLLAGGSALTGTTVPNIFNSTSITASAALSLSGTSYQLHATPSTTLKNGSNGDSVKWLQCALNKLGMASPALTVDGAFGANTTAAVKKFQKKYMGASEVDGIFGTKSLNAMKKALGITTAYPSGISKTDYIRICNCVAHEAKSNNISMYEKALVVEVIMNRKSSGSFPSTVYGVITQPNQFSGSSSYAGLTKFSNEVTTGVKEAVTYYFNHKSTFNESYLYFRGNGSYNFFSKTYRGTYRRPGGSGSIVV</sequence>
<feature type="signal peptide" evidence="1">
    <location>
        <begin position="1"/>
        <end position="25"/>
    </location>
</feature>
<accession>A0A011W031</accession>
<evidence type="ECO:0000259" key="3">
    <source>
        <dbReference type="Pfam" id="PF07486"/>
    </source>
</evidence>
<dbReference type="SUPFAM" id="SSF47090">
    <property type="entry name" value="PGBD-like"/>
    <property type="match status" value="1"/>
</dbReference>
<keyword evidence="1" id="KW-0732">Signal</keyword>
<dbReference type="EMBL" id="JEOB01000002">
    <property type="protein sequence ID" value="EXM40173.1"/>
    <property type="molecule type" value="Genomic_DNA"/>
</dbReference>
<evidence type="ECO:0000313" key="5">
    <source>
        <dbReference type="Proteomes" id="UP000021369"/>
    </source>
</evidence>
<dbReference type="InterPro" id="IPR036365">
    <property type="entry name" value="PGBD-like_sf"/>
</dbReference>
<feature type="chain" id="PRO_5038923830" description="Cell wall hydrolase" evidence="1">
    <location>
        <begin position="26"/>
        <end position="265"/>
    </location>
</feature>
<evidence type="ECO:0008006" key="6">
    <source>
        <dbReference type="Google" id="ProtNLM"/>
    </source>
</evidence>
<dbReference type="RefSeq" id="WP_037286457.1">
    <property type="nucleotide sequence ID" value="NZ_JEOB01000002.1"/>
</dbReference>
<dbReference type="Pfam" id="PF07486">
    <property type="entry name" value="Hydrolase_2"/>
    <property type="match status" value="1"/>
</dbReference>
<evidence type="ECO:0000259" key="2">
    <source>
        <dbReference type="Pfam" id="PF01471"/>
    </source>
</evidence>
<reference evidence="4 5" key="1">
    <citation type="submission" date="2013-06" db="EMBL/GenBank/DDBJ databases">
        <title>Rumen cellulosomics: divergent fiber-degrading strategies revealed by comparative genome-wide analysis of six Ruminococcal strains.</title>
        <authorList>
            <person name="Dassa B."/>
            <person name="Borovok I."/>
            <person name="Lamed R."/>
            <person name="Flint H."/>
            <person name="Yeoman C.J."/>
            <person name="White B."/>
            <person name="Bayer E.A."/>
        </authorList>
    </citation>
    <scope>NUCLEOTIDE SEQUENCE [LARGE SCALE GENOMIC DNA]</scope>
    <source>
        <strain evidence="4 5">SY3</strain>
    </source>
</reference>
<evidence type="ECO:0000256" key="1">
    <source>
        <dbReference type="SAM" id="SignalP"/>
    </source>
</evidence>
<feature type="domain" description="Peptidoglycan binding-like" evidence="2">
    <location>
        <begin position="66"/>
        <end position="126"/>
    </location>
</feature>
<dbReference type="PATRIC" id="fig|1341156.4.peg.1859"/>
<dbReference type="OrthoDB" id="9785345at2"/>
<gene>
    <name evidence="4" type="ORF">RASY3_07235</name>
</gene>
<protein>
    <recommendedName>
        <fullName evidence="6">Cell wall hydrolase</fullName>
    </recommendedName>
</protein>
<dbReference type="Gene3D" id="1.10.10.2520">
    <property type="entry name" value="Cell wall hydrolase SleB, domain 1"/>
    <property type="match status" value="1"/>
</dbReference>
<dbReference type="AlphaFoldDB" id="A0A011W031"/>
<dbReference type="InterPro" id="IPR042047">
    <property type="entry name" value="SleB_dom1"/>
</dbReference>
<name>A0A011W031_RUMAL</name>
<feature type="domain" description="Cell wall hydrolase SleB" evidence="3">
    <location>
        <begin position="166"/>
        <end position="245"/>
    </location>
</feature>
<dbReference type="Pfam" id="PF01471">
    <property type="entry name" value="PG_binding_1"/>
    <property type="match status" value="1"/>
</dbReference>
<comment type="caution">
    <text evidence="4">The sequence shown here is derived from an EMBL/GenBank/DDBJ whole genome shotgun (WGS) entry which is preliminary data.</text>
</comment>
<keyword evidence="5" id="KW-1185">Reference proteome</keyword>
<dbReference type="GO" id="GO:0016787">
    <property type="term" value="F:hydrolase activity"/>
    <property type="evidence" value="ECO:0007669"/>
    <property type="project" value="InterPro"/>
</dbReference>
<evidence type="ECO:0000313" key="4">
    <source>
        <dbReference type="EMBL" id="EXM40173.1"/>
    </source>
</evidence>
<dbReference type="Proteomes" id="UP000021369">
    <property type="component" value="Unassembled WGS sequence"/>
</dbReference>
<dbReference type="InterPro" id="IPR002477">
    <property type="entry name" value="Peptidoglycan-bd-like"/>
</dbReference>